<evidence type="ECO:0000256" key="1">
    <source>
        <dbReference type="SAM" id="MobiDB-lite"/>
    </source>
</evidence>
<evidence type="ECO:0000313" key="2">
    <source>
        <dbReference type="EMBL" id="MBB5959648.1"/>
    </source>
</evidence>
<dbReference type="EMBL" id="JACHJN010000012">
    <property type="protein sequence ID" value="MBB5959648.1"/>
    <property type="molecule type" value="Genomic_DNA"/>
</dbReference>
<evidence type="ECO:0000313" key="3">
    <source>
        <dbReference type="Proteomes" id="UP000547510"/>
    </source>
</evidence>
<sequence>MFFEEADDDRLRDAQQIGVRGVQALGHGFGDGGEESAGRALSSVFEDALQQSAHRHQLDGADVQTDYADERHGLGRLFQDEHPHVVQPQFGGQHRASRPATGDDHVEHERRAISAGAR</sequence>
<keyword evidence="3" id="KW-1185">Reference proteome</keyword>
<name>A0A841CU31_9PSEU</name>
<feature type="compositionally biased region" description="Basic and acidic residues" evidence="1">
    <location>
        <begin position="101"/>
        <end position="112"/>
    </location>
</feature>
<accession>A0A841CU31</accession>
<protein>
    <submittedName>
        <fullName evidence="2">Uncharacterized protein</fullName>
    </submittedName>
</protein>
<dbReference type="AlphaFoldDB" id="A0A841CU31"/>
<reference evidence="2 3" key="1">
    <citation type="submission" date="2020-08" db="EMBL/GenBank/DDBJ databases">
        <title>Genomic Encyclopedia of Type Strains, Phase III (KMG-III): the genomes of soil and plant-associated and newly described type strains.</title>
        <authorList>
            <person name="Whitman W."/>
        </authorList>
    </citation>
    <scope>NUCLEOTIDE SEQUENCE [LARGE SCALE GENOMIC DNA]</scope>
    <source>
        <strain evidence="2 3">CECT 8640</strain>
    </source>
</reference>
<feature type="region of interest" description="Disordered" evidence="1">
    <location>
        <begin position="78"/>
        <end position="118"/>
    </location>
</feature>
<proteinExistence type="predicted"/>
<comment type="caution">
    <text evidence="2">The sequence shown here is derived from an EMBL/GenBank/DDBJ whole genome shotgun (WGS) entry which is preliminary data.</text>
</comment>
<dbReference type="Proteomes" id="UP000547510">
    <property type="component" value="Unassembled WGS sequence"/>
</dbReference>
<gene>
    <name evidence="2" type="ORF">FHS29_006269</name>
</gene>
<organism evidence="2 3">
    <name type="scientific">Saccharothrix tamanrassetensis</name>
    <dbReference type="NCBI Taxonomy" id="1051531"/>
    <lineage>
        <taxon>Bacteria</taxon>
        <taxon>Bacillati</taxon>
        <taxon>Actinomycetota</taxon>
        <taxon>Actinomycetes</taxon>
        <taxon>Pseudonocardiales</taxon>
        <taxon>Pseudonocardiaceae</taxon>
        <taxon>Saccharothrix</taxon>
    </lineage>
</organism>